<feature type="compositionally biased region" description="Basic and acidic residues" evidence="1">
    <location>
        <begin position="73"/>
        <end position="82"/>
    </location>
</feature>
<evidence type="ECO:0000313" key="2">
    <source>
        <dbReference type="EMBL" id="GFO28450.1"/>
    </source>
</evidence>
<dbReference type="EMBL" id="BLXT01006043">
    <property type="protein sequence ID" value="GFO28450.1"/>
    <property type="molecule type" value="Genomic_DNA"/>
</dbReference>
<dbReference type="AlphaFoldDB" id="A0AAV4C6W9"/>
<feature type="region of interest" description="Disordered" evidence="1">
    <location>
        <begin position="69"/>
        <end position="89"/>
    </location>
</feature>
<sequence length="89" mass="10074">MRSQSLNKGHVHQNQIYVVLLSFAERAKPFQFGGEEEEKASVVYMLSAASLSLSVVRPTVWVAMQRTRRRHLASTEKGERPGRCTGQTR</sequence>
<comment type="caution">
    <text evidence="2">The sequence shown here is derived from an EMBL/GenBank/DDBJ whole genome shotgun (WGS) entry which is preliminary data.</text>
</comment>
<proteinExistence type="predicted"/>
<keyword evidence="3" id="KW-1185">Reference proteome</keyword>
<evidence type="ECO:0000256" key="1">
    <source>
        <dbReference type="SAM" id="MobiDB-lite"/>
    </source>
</evidence>
<accession>A0AAV4C6W9</accession>
<evidence type="ECO:0000313" key="3">
    <source>
        <dbReference type="Proteomes" id="UP000735302"/>
    </source>
</evidence>
<name>A0AAV4C6W9_9GAST</name>
<organism evidence="2 3">
    <name type="scientific">Plakobranchus ocellatus</name>
    <dbReference type="NCBI Taxonomy" id="259542"/>
    <lineage>
        <taxon>Eukaryota</taxon>
        <taxon>Metazoa</taxon>
        <taxon>Spiralia</taxon>
        <taxon>Lophotrochozoa</taxon>
        <taxon>Mollusca</taxon>
        <taxon>Gastropoda</taxon>
        <taxon>Heterobranchia</taxon>
        <taxon>Euthyneura</taxon>
        <taxon>Panpulmonata</taxon>
        <taxon>Sacoglossa</taxon>
        <taxon>Placobranchoidea</taxon>
        <taxon>Plakobranchidae</taxon>
        <taxon>Plakobranchus</taxon>
    </lineage>
</organism>
<protein>
    <submittedName>
        <fullName evidence="2">Uncharacterized protein</fullName>
    </submittedName>
</protein>
<reference evidence="2 3" key="1">
    <citation type="journal article" date="2021" name="Elife">
        <title>Chloroplast acquisition without the gene transfer in kleptoplastic sea slugs, Plakobranchus ocellatus.</title>
        <authorList>
            <person name="Maeda T."/>
            <person name="Takahashi S."/>
            <person name="Yoshida T."/>
            <person name="Shimamura S."/>
            <person name="Takaki Y."/>
            <person name="Nagai Y."/>
            <person name="Toyoda A."/>
            <person name="Suzuki Y."/>
            <person name="Arimoto A."/>
            <person name="Ishii H."/>
            <person name="Satoh N."/>
            <person name="Nishiyama T."/>
            <person name="Hasebe M."/>
            <person name="Maruyama T."/>
            <person name="Minagawa J."/>
            <person name="Obokata J."/>
            <person name="Shigenobu S."/>
        </authorList>
    </citation>
    <scope>NUCLEOTIDE SEQUENCE [LARGE SCALE GENOMIC DNA]</scope>
</reference>
<dbReference type="Proteomes" id="UP000735302">
    <property type="component" value="Unassembled WGS sequence"/>
</dbReference>
<gene>
    <name evidence="2" type="ORF">PoB_005495500</name>
</gene>